<dbReference type="Pfam" id="PF00067">
    <property type="entry name" value="p450"/>
    <property type="match status" value="1"/>
</dbReference>
<evidence type="ECO:0000256" key="2">
    <source>
        <dbReference type="ARBA" id="ARBA00010617"/>
    </source>
</evidence>
<dbReference type="GO" id="GO:0003677">
    <property type="term" value="F:DNA binding"/>
    <property type="evidence" value="ECO:0007669"/>
    <property type="project" value="UniProtKB-KW"/>
</dbReference>
<feature type="binding site" description="axial binding residue" evidence="10">
    <location>
        <position position="866"/>
    </location>
    <ligand>
        <name>heme</name>
        <dbReference type="ChEBI" id="CHEBI:30413"/>
    </ligand>
    <ligandPart>
        <name>Fe</name>
        <dbReference type="ChEBI" id="CHEBI:18248"/>
    </ligandPart>
</feature>
<evidence type="ECO:0000256" key="9">
    <source>
        <dbReference type="ARBA" id="ARBA00023242"/>
    </source>
</evidence>
<dbReference type="OrthoDB" id="4330117at2759"/>
<gene>
    <name evidence="13" type="ORF">PV07_02976</name>
</gene>
<dbReference type="RefSeq" id="XP_016251535.1">
    <property type="nucleotide sequence ID" value="XM_016389633.1"/>
</dbReference>
<dbReference type="InterPro" id="IPR050121">
    <property type="entry name" value="Cytochrome_P450_monoxygenase"/>
</dbReference>
<dbReference type="HOGENOM" id="CLU_316864_0_0_1"/>
<comment type="similarity">
    <text evidence="2">Belongs to the cytochrome P450 family.</text>
</comment>
<dbReference type="GO" id="GO:0004497">
    <property type="term" value="F:monooxygenase activity"/>
    <property type="evidence" value="ECO:0007669"/>
    <property type="project" value="InterPro"/>
</dbReference>
<dbReference type="CDD" id="cd11059">
    <property type="entry name" value="CYP_fungal"/>
    <property type="match status" value="1"/>
</dbReference>
<keyword evidence="4" id="KW-0560">Oxidoreductase</keyword>
<dbReference type="GO" id="GO:0016705">
    <property type="term" value="F:oxidoreductase activity, acting on paired donors, with incorporation or reduction of molecular oxygen"/>
    <property type="evidence" value="ECO:0007669"/>
    <property type="project" value="InterPro"/>
</dbReference>
<evidence type="ECO:0000259" key="12">
    <source>
        <dbReference type="PROSITE" id="PS50048"/>
    </source>
</evidence>
<accession>A0A0D2D6H8</accession>
<evidence type="ECO:0000313" key="14">
    <source>
        <dbReference type="Proteomes" id="UP000054466"/>
    </source>
</evidence>
<dbReference type="SUPFAM" id="SSF48264">
    <property type="entry name" value="Cytochrome P450"/>
    <property type="match status" value="1"/>
</dbReference>
<dbReference type="STRING" id="569365.A0A0D2D6H8"/>
<dbReference type="PANTHER" id="PTHR24305">
    <property type="entry name" value="CYTOCHROME P450"/>
    <property type="match status" value="1"/>
</dbReference>
<keyword evidence="6" id="KW-0805">Transcription regulation</keyword>
<dbReference type="Gene3D" id="4.10.240.10">
    <property type="entry name" value="Zn(2)-C6 fungal-type DNA-binding domain"/>
    <property type="match status" value="1"/>
</dbReference>
<dbReference type="InterPro" id="IPR017972">
    <property type="entry name" value="Cyt_P450_CS"/>
</dbReference>
<dbReference type="SMART" id="SM00066">
    <property type="entry name" value="GAL4"/>
    <property type="match status" value="1"/>
</dbReference>
<evidence type="ECO:0000256" key="1">
    <source>
        <dbReference type="ARBA" id="ARBA00001971"/>
    </source>
</evidence>
<dbReference type="InterPro" id="IPR036864">
    <property type="entry name" value="Zn2-C6_fun-type_DNA-bd_sf"/>
</dbReference>
<keyword evidence="8" id="KW-0804">Transcription</keyword>
<dbReference type="GO" id="GO:0020037">
    <property type="term" value="F:heme binding"/>
    <property type="evidence" value="ECO:0007669"/>
    <property type="project" value="InterPro"/>
</dbReference>
<proteinExistence type="inferred from homology"/>
<dbReference type="GO" id="GO:0008270">
    <property type="term" value="F:zinc ion binding"/>
    <property type="evidence" value="ECO:0007669"/>
    <property type="project" value="InterPro"/>
</dbReference>
<reference evidence="13 14" key="1">
    <citation type="submission" date="2015-01" db="EMBL/GenBank/DDBJ databases">
        <title>The Genome Sequence of Cladophialophora immunda CBS83496.</title>
        <authorList>
            <consortium name="The Broad Institute Genomics Platform"/>
            <person name="Cuomo C."/>
            <person name="de Hoog S."/>
            <person name="Gorbushina A."/>
            <person name="Stielow B."/>
            <person name="Teixiera M."/>
            <person name="Abouelleil A."/>
            <person name="Chapman S.B."/>
            <person name="Priest M."/>
            <person name="Young S.K."/>
            <person name="Wortman J."/>
            <person name="Nusbaum C."/>
            <person name="Birren B."/>
        </authorList>
    </citation>
    <scope>NUCLEOTIDE SEQUENCE [LARGE SCALE GENOMIC DNA]</scope>
    <source>
        <strain evidence="13 14">CBS 83496</strain>
    </source>
</reference>
<dbReference type="Proteomes" id="UP000054466">
    <property type="component" value="Unassembled WGS sequence"/>
</dbReference>
<evidence type="ECO:0000313" key="13">
    <source>
        <dbReference type="EMBL" id="KIW31319.1"/>
    </source>
</evidence>
<keyword evidence="7" id="KW-0238">DNA-binding</keyword>
<evidence type="ECO:0000256" key="6">
    <source>
        <dbReference type="ARBA" id="ARBA00023015"/>
    </source>
</evidence>
<dbReference type="GO" id="GO:0000981">
    <property type="term" value="F:DNA-binding transcription factor activity, RNA polymerase II-specific"/>
    <property type="evidence" value="ECO:0007669"/>
    <property type="project" value="InterPro"/>
</dbReference>
<evidence type="ECO:0000256" key="7">
    <source>
        <dbReference type="ARBA" id="ARBA00023125"/>
    </source>
</evidence>
<feature type="region of interest" description="Disordered" evidence="11">
    <location>
        <begin position="284"/>
        <end position="303"/>
    </location>
</feature>
<evidence type="ECO:0000256" key="5">
    <source>
        <dbReference type="ARBA" id="ARBA00023004"/>
    </source>
</evidence>
<feature type="domain" description="Zn(2)-C6 fungal-type" evidence="12">
    <location>
        <begin position="36"/>
        <end position="69"/>
    </location>
</feature>
<dbReference type="InterPro" id="IPR002401">
    <property type="entry name" value="Cyt_P450_E_grp-I"/>
</dbReference>
<dbReference type="PROSITE" id="PS00086">
    <property type="entry name" value="CYTOCHROME_P450"/>
    <property type="match status" value="1"/>
</dbReference>
<evidence type="ECO:0000256" key="3">
    <source>
        <dbReference type="ARBA" id="ARBA00022723"/>
    </source>
</evidence>
<keyword evidence="9" id="KW-0539">Nucleus</keyword>
<feature type="region of interest" description="Disordered" evidence="11">
    <location>
        <begin position="124"/>
        <end position="143"/>
    </location>
</feature>
<feature type="compositionally biased region" description="Low complexity" evidence="11">
    <location>
        <begin position="125"/>
        <end position="138"/>
    </location>
</feature>
<dbReference type="SUPFAM" id="SSF57701">
    <property type="entry name" value="Zn2/Cys6 DNA-binding domain"/>
    <property type="match status" value="1"/>
</dbReference>
<dbReference type="CDD" id="cd00067">
    <property type="entry name" value="GAL4"/>
    <property type="match status" value="1"/>
</dbReference>
<dbReference type="GO" id="GO:0005506">
    <property type="term" value="F:iron ion binding"/>
    <property type="evidence" value="ECO:0007669"/>
    <property type="project" value="InterPro"/>
</dbReference>
<evidence type="ECO:0000256" key="11">
    <source>
        <dbReference type="SAM" id="MobiDB-lite"/>
    </source>
</evidence>
<dbReference type="PROSITE" id="PS00463">
    <property type="entry name" value="ZN2_CY6_FUNGAL_1"/>
    <property type="match status" value="1"/>
</dbReference>
<dbReference type="PRINTS" id="PR00385">
    <property type="entry name" value="P450"/>
</dbReference>
<organism evidence="13 14">
    <name type="scientific">Cladophialophora immunda</name>
    <dbReference type="NCBI Taxonomy" id="569365"/>
    <lineage>
        <taxon>Eukaryota</taxon>
        <taxon>Fungi</taxon>
        <taxon>Dikarya</taxon>
        <taxon>Ascomycota</taxon>
        <taxon>Pezizomycotina</taxon>
        <taxon>Eurotiomycetes</taxon>
        <taxon>Chaetothyriomycetidae</taxon>
        <taxon>Chaetothyriales</taxon>
        <taxon>Herpotrichiellaceae</taxon>
        <taxon>Cladophialophora</taxon>
    </lineage>
</organism>
<dbReference type="InterPro" id="IPR001128">
    <property type="entry name" value="Cyt_P450"/>
</dbReference>
<evidence type="ECO:0000256" key="4">
    <source>
        <dbReference type="ARBA" id="ARBA00023002"/>
    </source>
</evidence>
<dbReference type="Pfam" id="PF00172">
    <property type="entry name" value="Zn_clus"/>
    <property type="match status" value="1"/>
</dbReference>
<dbReference type="EMBL" id="KN847041">
    <property type="protein sequence ID" value="KIW31319.1"/>
    <property type="molecule type" value="Genomic_DNA"/>
</dbReference>
<dbReference type="VEuPathDB" id="FungiDB:PV07_02976"/>
<keyword evidence="10" id="KW-0349">Heme</keyword>
<dbReference type="InterPro" id="IPR001138">
    <property type="entry name" value="Zn2Cys6_DnaBD"/>
</dbReference>
<protein>
    <recommendedName>
        <fullName evidence="12">Zn(2)-C6 fungal-type domain-containing protein</fullName>
    </recommendedName>
</protein>
<comment type="cofactor">
    <cofactor evidence="1 10">
        <name>heme</name>
        <dbReference type="ChEBI" id="CHEBI:30413"/>
    </cofactor>
</comment>
<dbReference type="PROSITE" id="PS50048">
    <property type="entry name" value="ZN2_CY6_FUNGAL_2"/>
    <property type="match status" value="1"/>
</dbReference>
<keyword evidence="5 10" id="KW-0408">Iron</keyword>
<name>A0A0D2D6H8_9EURO</name>
<dbReference type="InterPro" id="IPR036396">
    <property type="entry name" value="Cyt_P450_sf"/>
</dbReference>
<evidence type="ECO:0000256" key="10">
    <source>
        <dbReference type="PIRSR" id="PIRSR602401-1"/>
    </source>
</evidence>
<dbReference type="AlphaFoldDB" id="A0A0D2D6H8"/>
<evidence type="ECO:0000256" key="8">
    <source>
        <dbReference type="ARBA" id="ARBA00023163"/>
    </source>
</evidence>
<dbReference type="PANTHER" id="PTHR24305:SF166">
    <property type="entry name" value="CYTOCHROME P450 12A4, MITOCHONDRIAL-RELATED"/>
    <property type="match status" value="1"/>
</dbReference>
<dbReference type="GeneID" id="27342170"/>
<keyword evidence="14" id="KW-1185">Reference proteome</keyword>
<keyword evidence="3 10" id="KW-0479">Metal-binding</keyword>
<dbReference type="PRINTS" id="PR00463">
    <property type="entry name" value="EP450I"/>
</dbReference>
<dbReference type="Gene3D" id="1.10.630.10">
    <property type="entry name" value="Cytochrome P450"/>
    <property type="match status" value="1"/>
</dbReference>
<sequence length="920" mass="101029">MSSDRHPDYVSARADYPATADIAIIRRADGRTLRKSCDRCHQQKLRCVGDKASLTRCKRCQRAGLECVYGARSSKKTSQCSVETFVSWESWPADAAIPTLDDPVGELDTMFGLELTHFEDVFPLSPSSRPSTGGRSAAFGDPNSSAFEQNSEALVSSAPNMPLLPSGGSSKACDGLVSELSEPSAELTKAFQELEATFLGTAEDHTNRGTQDYPVGEALSALSNFLAVLKLSNAEEAGIHRTSQSSHDAHLRSKRASIEAQGYVLSVKLLTSLLERMLQSLLASPSPSPTASANSSSPDSSQDAINLRTSLGALGSKFADASHVPYSLRLGDLFVPPDHFGNALNSSLDLLRIGYSRLSEMEDLLGIPSTQSGQSKSSLACLERLGLTQPTVPDNGVSRPSLPARFVASIWEDETGINKRSSDSMAILTILRETSSCTFLAIVFLGFLIYSVVKYTYRLWFHPLARYPGPLLARASSYWATSHARQLRKAHAIQQAHERYGPVVRVGPNELSFASPTALKDIYGHGQGLPKAEFYKAGKFTTEDSVFSIRDRAQHAGRRSLMAKTYSQAHVWTYAPLLREKISQTLDQLHERSQSGSEAVNVYPWLHFLALDVVFHFSLNHESGTLRTGEAHPVIRELEAFQAAFAWTALFPPLRSFGRFLPWVSVSEPFTLLNEWIEFCVNIVQRERNSDKRSAVMTSLIEKPDAWLKRKLTDVEVAEELLAIMIAGSGTSANTIVFLIWAVVRHPGVYKKLKAEVYERIPHPRDVPDITAANKFPYTNAVIMEALRRYPTIPGGQPRVAVDNGLVVDGNQIPKGTIVGVQNYSIHQDPNVFPDPDSFLPERWLGEDTSRQRAAFNGFGTGSRACIGRNLAMMELQLVVPSFFRRFDVTIAPTTADSDMIMTDGFSGGPMSTLAIGGFW</sequence>